<name>A0ABT4WLP0_9FLAO</name>
<evidence type="ECO:0008006" key="3">
    <source>
        <dbReference type="Google" id="ProtNLM"/>
    </source>
</evidence>
<reference evidence="1 2" key="1">
    <citation type="journal article" date="2023" name="Chemosphere">
        <title>Whole genome analysis of Flavobacterium aziz-sancarii sp. nov., isolated from Ardley Island (Antarctica), revealed a rich resistome and bioremediation potential.</title>
        <authorList>
            <person name="Otur C."/>
            <person name="Okay S."/>
            <person name="Kurt-Kizildogan A."/>
        </authorList>
    </citation>
    <scope>NUCLEOTIDE SEQUENCE [LARGE SCALE GENOMIC DNA]</scope>
    <source>
        <strain evidence="1 2">AC</strain>
    </source>
</reference>
<comment type="caution">
    <text evidence="1">The sequence shown here is derived from an EMBL/GenBank/DDBJ whole genome shotgun (WGS) entry which is preliminary data.</text>
</comment>
<keyword evidence="2" id="KW-1185">Reference proteome</keyword>
<sequence length="85" mass="9835">MAKGGEKAFEVYHLVNRETQAIEYVGKTSQGILTRFEQHLLDPAKQAWIHNVEPVLFKGGLSRYGAKYYEQTEILAYKLENLYNK</sequence>
<dbReference type="Proteomes" id="UP001212170">
    <property type="component" value="Unassembled WGS sequence"/>
</dbReference>
<accession>A0ABT4WLP0</accession>
<dbReference type="EMBL" id="JAMZNK010000084">
    <property type="protein sequence ID" value="MDA6072774.1"/>
    <property type="molecule type" value="Genomic_DNA"/>
</dbReference>
<gene>
    <name evidence="1" type="ORF">NJT12_24430</name>
</gene>
<proteinExistence type="predicted"/>
<protein>
    <recommendedName>
        <fullName evidence="3">Endonuclease</fullName>
    </recommendedName>
</protein>
<dbReference type="RefSeq" id="WP_271338730.1">
    <property type="nucleotide sequence ID" value="NZ_JAMZNK010000084.1"/>
</dbReference>
<evidence type="ECO:0000313" key="1">
    <source>
        <dbReference type="EMBL" id="MDA6072774.1"/>
    </source>
</evidence>
<evidence type="ECO:0000313" key="2">
    <source>
        <dbReference type="Proteomes" id="UP001212170"/>
    </source>
</evidence>
<organism evidence="1 2">
    <name type="scientific">Flavobacterium azizsancarii</name>
    <dbReference type="NCBI Taxonomy" id="2961580"/>
    <lineage>
        <taxon>Bacteria</taxon>
        <taxon>Pseudomonadati</taxon>
        <taxon>Bacteroidota</taxon>
        <taxon>Flavobacteriia</taxon>
        <taxon>Flavobacteriales</taxon>
        <taxon>Flavobacteriaceae</taxon>
        <taxon>Flavobacterium</taxon>
    </lineage>
</organism>